<evidence type="ECO:0000256" key="2">
    <source>
        <dbReference type="SAM" id="MobiDB-lite"/>
    </source>
</evidence>
<reference evidence="4" key="1">
    <citation type="submission" date="2016-11" db="UniProtKB">
        <authorList>
            <consortium name="WormBaseParasite"/>
        </authorList>
    </citation>
    <scope>IDENTIFICATION</scope>
</reference>
<evidence type="ECO:0000256" key="1">
    <source>
        <dbReference type="SAM" id="Coils"/>
    </source>
</evidence>
<dbReference type="Proteomes" id="UP000095283">
    <property type="component" value="Unplaced"/>
</dbReference>
<feature type="compositionally biased region" description="Basic and acidic residues" evidence="2">
    <location>
        <begin position="238"/>
        <end position="268"/>
    </location>
</feature>
<feature type="compositionally biased region" description="Basic and acidic residues" evidence="2">
    <location>
        <begin position="168"/>
        <end position="192"/>
    </location>
</feature>
<dbReference type="AlphaFoldDB" id="A0A1I7XNT4"/>
<feature type="coiled-coil region" evidence="1">
    <location>
        <begin position="323"/>
        <end position="377"/>
    </location>
</feature>
<evidence type="ECO:0000313" key="3">
    <source>
        <dbReference type="Proteomes" id="UP000095283"/>
    </source>
</evidence>
<proteinExistence type="predicted"/>
<protein>
    <submittedName>
        <fullName evidence="4">SAFB-like transcription modulator</fullName>
    </submittedName>
</protein>
<keyword evidence="3" id="KW-1185">Reference proteome</keyword>
<keyword evidence="1" id="KW-0175">Coiled coil</keyword>
<feature type="compositionally biased region" description="Acidic residues" evidence="2">
    <location>
        <begin position="50"/>
        <end position="61"/>
    </location>
</feature>
<feature type="compositionally biased region" description="Polar residues" evidence="2">
    <location>
        <begin position="68"/>
        <end position="81"/>
    </location>
</feature>
<feature type="compositionally biased region" description="Basic and acidic residues" evidence="2">
    <location>
        <begin position="199"/>
        <end position="229"/>
    </location>
</feature>
<feature type="region of interest" description="Disordered" evidence="2">
    <location>
        <begin position="50"/>
        <end position="81"/>
    </location>
</feature>
<name>A0A1I7XNT4_HETBA</name>
<feature type="compositionally biased region" description="Low complexity" evidence="2">
    <location>
        <begin position="416"/>
        <end position="426"/>
    </location>
</feature>
<accession>A0A1I7XNT4</accession>
<sequence length="445" mass="50371">MKEFTFNLAENGHSVSKTVEIEVKNASTNGNNMETTTAGCAPDVKVMETTEDQEEMLDDPLADVASGEDSSTASTLTNQHSKTLALQRVQAPVTGDDREKEASSRSLWIRGLTSATKAADLKVQQQHGQGSSSSFISSTLVIMLYVYSHVADKSKVPAVKVAAAPVVRKEAKVEETKSDTEKEKRDENKEESVESAPSVRRESVEKKREEKPREDRKSAGGSSRRRDSGTHSAVGSIRSRERGPSKTFHSSEKREDRRPFRDPRRDAQRMIASAPRRFPVPGSRNIVHRNSISHRLTRPGDRSTLPPSAMLRRPEAWDRRDMMDLIRRKEEEHRRREQELERERALERERERIRFEREQLEKERLQLQLQAALQQQKLASLSSRNKDTFAVPSQHSSRGVSSRVERSSRGEHRSTSHSSGSNSTSTLKLQRTTIDEFYKNAPGYL</sequence>
<evidence type="ECO:0000313" key="4">
    <source>
        <dbReference type="WBParaSite" id="Hba_19447"/>
    </source>
</evidence>
<dbReference type="WBParaSite" id="Hba_19447">
    <property type="protein sequence ID" value="Hba_19447"/>
    <property type="gene ID" value="Hba_19447"/>
</dbReference>
<feature type="region of interest" description="Disordered" evidence="2">
    <location>
        <begin position="382"/>
        <end position="428"/>
    </location>
</feature>
<feature type="region of interest" description="Disordered" evidence="2">
    <location>
        <begin position="168"/>
        <end position="284"/>
    </location>
</feature>
<feature type="compositionally biased region" description="Basic and acidic residues" evidence="2">
    <location>
        <begin position="403"/>
        <end position="414"/>
    </location>
</feature>
<organism evidence="3 4">
    <name type="scientific">Heterorhabditis bacteriophora</name>
    <name type="common">Entomopathogenic nematode worm</name>
    <dbReference type="NCBI Taxonomy" id="37862"/>
    <lineage>
        <taxon>Eukaryota</taxon>
        <taxon>Metazoa</taxon>
        <taxon>Ecdysozoa</taxon>
        <taxon>Nematoda</taxon>
        <taxon>Chromadorea</taxon>
        <taxon>Rhabditida</taxon>
        <taxon>Rhabditina</taxon>
        <taxon>Rhabditomorpha</taxon>
        <taxon>Strongyloidea</taxon>
        <taxon>Heterorhabditidae</taxon>
        <taxon>Heterorhabditis</taxon>
    </lineage>
</organism>